<evidence type="ECO:0000256" key="8">
    <source>
        <dbReference type="RuleBase" id="RU003732"/>
    </source>
</evidence>
<feature type="transmembrane region" description="Helical" evidence="9">
    <location>
        <begin position="300"/>
        <end position="333"/>
    </location>
</feature>
<feature type="transmembrane region" description="Helical" evidence="9">
    <location>
        <begin position="162"/>
        <end position="189"/>
    </location>
</feature>
<accession>A0ABM1SYA1</accession>
<evidence type="ECO:0000256" key="4">
    <source>
        <dbReference type="ARBA" id="ARBA00022692"/>
    </source>
</evidence>
<sequence>MSLYVYDISCVMFRERLLRKMGDSGNAHYCVSFICTDECLKELEDVHWFNILDLASGYWQAGPTQTSDSIDLDIHTELPERGQWDSKAEFILSCIGLSVGIGNVWRFPYLAYQNGGGAFLFPYIILLILVGKPMYYMEVALGQFSSLGPFSVWRCFPLGKGIGAAMVIISIVVSIYYNVVMSYCLFYVAHSFHFIIPWDGCFDWWGADNITCYVRTKDQVLIWMNKNALLSPDLYYSTLSNCTNATQTATEQFWEKFVLDMTDGIENIGTIKWDLAVCLLVSWIIVFLSLMKGVKSSGKVVYFTATFPYIILIILLVRGVTLPGAVTGIKYFFVPEWEKLLDIKVWQAAAEQLFFSLSVSWGSLIMFGSYNKFHNKVHMDAMFVSSLDFLTSLIAGIVIFSVLGNMSEELNIDIKNVAKEGPGLAFVAYPEALSQLQWLPQLWCILFFFMLFLLGLDSEFALLETFLTAIYDEFPSSRRHKFIITLFFCVVCFFLGLPCVTQGGQYVLNLMDTYGSGYSVIFIAICELIALMWGYGVCRFSDDMEFMLGSHPGLFWKACWTVISPLILMCIFVYSLAEHKGIKYGENYQYPLWADGVGWLLALISMGQIPLWGFFILLKNCKNLHMVVKAESNWGPGDNEARVKYFQDRTLNLVMTENINSHGINNPALINGTDLK</sequence>
<feature type="transmembrane region" description="Helical" evidence="9">
    <location>
        <begin position="558"/>
        <end position="577"/>
    </location>
</feature>
<proteinExistence type="inferred from homology"/>
<keyword evidence="4 8" id="KW-0812">Transmembrane</keyword>
<name>A0ABM1SYA1_LIMPO</name>
<feature type="transmembrane region" description="Helical" evidence="9">
    <location>
        <begin position="120"/>
        <end position="141"/>
    </location>
</feature>
<feature type="transmembrane region" description="Helical" evidence="9">
    <location>
        <begin position="445"/>
        <end position="470"/>
    </location>
</feature>
<keyword evidence="6 9" id="KW-1133">Transmembrane helix</keyword>
<evidence type="ECO:0000313" key="11">
    <source>
        <dbReference type="RefSeq" id="XP_022248607.1"/>
    </source>
</evidence>
<evidence type="ECO:0000256" key="3">
    <source>
        <dbReference type="ARBA" id="ARBA00022448"/>
    </source>
</evidence>
<feature type="transmembrane region" description="Helical" evidence="9">
    <location>
        <begin position="271"/>
        <end position="288"/>
    </location>
</feature>
<dbReference type="PRINTS" id="PR00176">
    <property type="entry name" value="NANEUSMPORT"/>
</dbReference>
<keyword evidence="3 8" id="KW-0813">Transport</keyword>
<reference evidence="11" key="1">
    <citation type="submission" date="2025-08" db="UniProtKB">
        <authorList>
            <consortium name="RefSeq"/>
        </authorList>
    </citation>
    <scope>IDENTIFICATION</scope>
    <source>
        <tissue evidence="11">Muscle</tissue>
    </source>
</reference>
<evidence type="ECO:0000313" key="10">
    <source>
        <dbReference type="Proteomes" id="UP000694941"/>
    </source>
</evidence>
<dbReference type="SUPFAM" id="SSF161070">
    <property type="entry name" value="SNF-like"/>
    <property type="match status" value="1"/>
</dbReference>
<evidence type="ECO:0000256" key="1">
    <source>
        <dbReference type="ARBA" id="ARBA00004141"/>
    </source>
</evidence>
<gene>
    <name evidence="11" type="primary">LOC106465081</name>
</gene>
<evidence type="ECO:0000256" key="5">
    <source>
        <dbReference type="ARBA" id="ARBA00022847"/>
    </source>
</evidence>
<comment type="similarity">
    <text evidence="2 8">Belongs to the sodium:neurotransmitter symporter (SNF) (TC 2.A.22) family.</text>
</comment>
<evidence type="ECO:0000256" key="9">
    <source>
        <dbReference type="SAM" id="Phobius"/>
    </source>
</evidence>
<evidence type="ECO:0000256" key="7">
    <source>
        <dbReference type="ARBA" id="ARBA00023136"/>
    </source>
</evidence>
<dbReference type="Pfam" id="PF00209">
    <property type="entry name" value="SNF"/>
    <property type="match status" value="1"/>
</dbReference>
<keyword evidence="7 9" id="KW-0472">Membrane</keyword>
<dbReference type="InterPro" id="IPR037272">
    <property type="entry name" value="SNS_sf"/>
</dbReference>
<dbReference type="Proteomes" id="UP000694941">
    <property type="component" value="Unplaced"/>
</dbReference>
<keyword evidence="5 8" id="KW-0769">Symport</keyword>
<feature type="transmembrane region" description="Helical" evidence="9">
    <location>
        <begin position="516"/>
        <end position="537"/>
    </location>
</feature>
<dbReference type="GeneID" id="106465081"/>
<feature type="transmembrane region" description="Helical" evidence="9">
    <location>
        <begin position="382"/>
        <end position="403"/>
    </location>
</feature>
<dbReference type="PROSITE" id="PS50267">
    <property type="entry name" value="NA_NEUROTRAN_SYMP_3"/>
    <property type="match status" value="1"/>
</dbReference>
<protein>
    <recommendedName>
        <fullName evidence="8">Transporter</fullName>
    </recommendedName>
</protein>
<organism evidence="10 11">
    <name type="scientific">Limulus polyphemus</name>
    <name type="common">Atlantic horseshoe crab</name>
    <dbReference type="NCBI Taxonomy" id="6850"/>
    <lineage>
        <taxon>Eukaryota</taxon>
        <taxon>Metazoa</taxon>
        <taxon>Ecdysozoa</taxon>
        <taxon>Arthropoda</taxon>
        <taxon>Chelicerata</taxon>
        <taxon>Merostomata</taxon>
        <taxon>Xiphosura</taxon>
        <taxon>Limulidae</taxon>
        <taxon>Limulus</taxon>
    </lineage>
</organism>
<feature type="transmembrane region" description="Helical" evidence="9">
    <location>
        <begin position="597"/>
        <end position="618"/>
    </location>
</feature>
<dbReference type="PANTHER" id="PTHR11616">
    <property type="entry name" value="SODIUM/CHLORIDE DEPENDENT TRANSPORTER"/>
    <property type="match status" value="1"/>
</dbReference>
<evidence type="ECO:0000256" key="6">
    <source>
        <dbReference type="ARBA" id="ARBA00022989"/>
    </source>
</evidence>
<dbReference type="PROSITE" id="PS00610">
    <property type="entry name" value="NA_NEUROTRAN_SYMP_1"/>
    <property type="match status" value="1"/>
</dbReference>
<dbReference type="PANTHER" id="PTHR11616:SF236">
    <property type="entry name" value="TRANSPORTER"/>
    <property type="match status" value="1"/>
</dbReference>
<dbReference type="RefSeq" id="XP_022248607.1">
    <property type="nucleotide sequence ID" value="XM_022392899.1"/>
</dbReference>
<dbReference type="InterPro" id="IPR000175">
    <property type="entry name" value="Na/ntran_symport"/>
</dbReference>
<feature type="transmembrane region" description="Helical" evidence="9">
    <location>
        <begin position="482"/>
        <end position="504"/>
    </location>
</feature>
<comment type="subcellular location">
    <subcellularLocation>
        <location evidence="1">Membrane</location>
        <topology evidence="1">Multi-pass membrane protein</topology>
    </subcellularLocation>
</comment>
<keyword evidence="10" id="KW-1185">Reference proteome</keyword>
<evidence type="ECO:0000256" key="2">
    <source>
        <dbReference type="ARBA" id="ARBA00006459"/>
    </source>
</evidence>